<name>A0A2V0Q4Z3_PSESF</name>
<gene>
    <name evidence="2" type="ORF">KPSA1_01083</name>
</gene>
<dbReference type="EMBL" id="BGJZ01000047">
    <property type="protein sequence ID" value="GBH07723.1"/>
    <property type="molecule type" value="Genomic_DNA"/>
</dbReference>
<evidence type="ECO:0000313" key="3">
    <source>
        <dbReference type="Proteomes" id="UP000247480"/>
    </source>
</evidence>
<keyword evidence="2" id="KW-0413">Isomerase</keyword>
<feature type="region of interest" description="Disordered" evidence="1">
    <location>
        <begin position="1"/>
        <end position="20"/>
    </location>
</feature>
<evidence type="ECO:0000313" key="2">
    <source>
        <dbReference type="EMBL" id="GBH07723.1"/>
    </source>
</evidence>
<accession>A0A2V0Q4Z3</accession>
<evidence type="ECO:0000256" key="1">
    <source>
        <dbReference type="SAM" id="MobiDB-lite"/>
    </source>
</evidence>
<sequence length="176" mass="18952">MSNQPSASDRSSKTRRGRGCLSDALKPLAVAITKNTVAMLFSYSSPSQAQYDNPSSIVAASPPGTPSALSLEISSSMIRWSPRKFYRLRSSPSTSASKSMGLRPNETLTCVFHQGPSDQLKMTVCNTAVLHLLSVDPAHAAESNRNYWACAQWGSSWCPRSPATSNAAIHQTENSC</sequence>
<reference evidence="2 3" key="1">
    <citation type="submission" date="2018-04" db="EMBL/GenBank/DDBJ databases">
        <title>Draft genome sequence of Pseudomonas syringae pv. actinidiae biovar 1 strains isolated from kiwifruit in Kagawa prefecture.</title>
        <authorList>
            <person name="Tabuchi M."/>
            <person name="Saito M."/>
            <person name="Fujiwara S."/>
            <person name="Sasa N."/>
            <person name="Akimitsu K."/>
            <person name="Gomi K."/>
            <person name="Konishi-Sugita S."/>
            <person name="Hamano K."/>
            <person name="Kataoka I."/>
        </authorList>
    </citation>
    <scope>NUCLEOTIDE SEQUENCE [LARGE SCALE GENOMIC DNA]</scope>
    <source>
        <strain evidence="2 3">MAFF212206</strain>
    </source>
</reference>
<protein>
    <submittedName>
        <fullName evidence="2">DNA gyrase/topoisomerase IV</fullName>
    </submittedName>
</protein>
<dbReference type="AlphaFoldDB" id="A0A2V0Q4Z3"/>
<comment type="caution">
    <text evidence="2">The sequence shown here is derived from an EMBL/GenBank/DDBJ whole genome shotgun (WGS) entry which is preliminary data.</text>
</comment>
<dbReference type="GO" id="GO:0016853">
    <property type="term" value="F:isomerase activity"/>
    <property type="evidence" value="ECO:0007669"/>
    <property type="project" value="UniProtKB-KW"/>
</dbReference>
<dbReference type="Proteomes" id="UP000247480">
    <property type="component" value="Unassembled WGS sequence"/>
</dbReference>
<proteinExistence type="predicted"/>
<organism evidence="2 3">
    <name type="scientific">Pseudomonas syringae pv. actinidiae</name>
    <dbReference type="NCBI Taxonomy" id="103796"/>
    <lineage>
        <taxon>Bacteria</taxon>
        <taxon>Pseudomonadati</taxon>
        <taxon>Pseudomonadota</taxon>
        <taxon>Gammaproteobacteria</taxon>
        <taxon>Pseudomonadales</taxon>
        <taxon>Pseudomonadaceae</taxon>
        <taxon>Pseudomonas</taxon>
        <taxon>Pseudomonas syringae</taxon>
    </lineage>
</organism>